<feature type="domain" description="Mannitol dehydrogenase C-terminal" evidence="4">
    <location>
        <begin position="206"/>
        <end position="349"/>
    </location>
</feature>
<dbReference type="STRING" id="1125699.HMPREF9194_00318"/>
<dbReference type="InterPro" id="IPR008927">
    <property type="entry name" value="6-PGluconate_DH-like_C_sf"/>
</dbReference>
<dbReference type="Gene3D" id="3.40.50.720">
    <property type="entry name" value="NAD(P)-binding Rossmann-like Domain"/>
    <property type="match status" value="1"/>
</dbReference>
<dbReference type="InterPro" id="IPR036291">
    <property type="entry name" value="NAD(P)-bd_dom_sf"/>
</dbReference>
<accession>S3KJB0</accession>
<dbReference type="Gene3D" id="1.10.1040.10">
    <property type="entry name" value="N-(1-d-carboxylethyl)-l-norvaline Dehydrogenase, domain 2"/>
    <property type="match status" value="1"/>
</dbReference>
<evidence type="ECO:0000313" key="5">
    <source>
        <dbReference type="EMBL" id="EPF32322.1"/>
    </source>
</evidence>
<dbReference type="RefSeq" id="WP_016524619.1">
    <property type="nucleotide sequence ID" value="NZ_KE332518.1"/>
</dbReference>
<dbReference type="PANTHER" id="PTHR30524">
    <property type="entry name" value="MANNITOL-1-PHOSPHATE 5-DEHYDROGENASE"/>
    <property type="match status" value="1"/>
</dbReference>
<dbReference type="PANTHER" id="PTHR30524:SF0">
    <property type="entry name" value="ALTRONATE OXIDOREDUCTASE-RELATED"/>
    <property type="match status" value="1"/>
</dbReference>
<dbReference type="InterPro" id="IPR013118">
    <property type="entry name" value="Mannitol_DH_C"/>
</dbReference>
<dbReference type="Pfam" id="PF01232">
    <property type="entry name" value="Mannitol_dh"/>
    <property type="match status" value="1"/>
</dbReference>
<feature type="domain" description="Mannitol dehydrogenase N-terminal" evidence="3">
    <location>
        <begin position="5"/>
        <end position="195"/>
    </location>
</feature>
<evidence type="ECO:0008006" key="7">
    <source>
        <dbReference type="Google" id="ProtNLM"/>
    </source>
</evidence>
<dbReference type="PATRIC" id="fig|1125699.3.peg.321"/>
<dbReference type="GO" id="GO:0005829">
    <property type="term" value="C:cytosol"/>
    <property type="evidence" value="ECO:0007669"/>
    <property type="project" value="TreeGrafter"/>
</dbReference>
<dbReference type="EMBL" id="ATFF01000002">
    <property type="protein sequence ID" value="EPF32322.1"/>
    <property type="molecule type" value="Genomic_DNA"/>
</dbReference>
<comment type="caution">
    <text evidence="5">The sequence shown here is derived from an EMBL/GenBank/DDBJ whole genome shotgun (WGS) entry which is preliminary data.</text>
</comment>
<dbReference type="GO" id="GO:0019592">
    <property type="term" value="P:mannitol catabolic process"/>
    <property type="evidence" value="ECO:0007669"/>
    <property type="project" value="TreeGrafter"/>
</dbReference>
<keyword evidence="1" id="KW-0560">Oxidoreductase</keyword>
<organism evidence="5 6">
    <name type="scientific">Treponema maltophilum ATCC 51939</name>
    <dbReference type="NCBI Taxonomy" id="1125699"/>
    <lineage>
        <taxon>Bacteria</taxon>
        <taxon>Pseudomonadati</taxon>
        <taxon>Spirochaetota</taxon>
        <taxon>Spirochaetia</taxon>
        <taxon>Spirochaetales</taxon>
        <taxon>Treponemataceae</taxon>
        <taxon>Treponema</taxon>
    </lineage>
</organism>
<dbReference type="InterPro" id="IPR013131">
    <property type="entry name" value="Mannitol_DH_N"/>
</dbReference>
<dbReference type="GO" id="GO:0008926">
    <property type="term" value="F:mannitol-1-phosphate 5-dehydrogenase activity"/>
    <property type="evidence" value="ECO:0007669"/>
    <property type="project" value="TreeGrafter"/>
</dbReference>
<reference evidence="5 6" key="1">
    <citation type="submission" date="2013-04" db="EMBL/GenBank/DDBJ databases">
        <title>The Genome Sequence of Treponema maltophilum ATCC 51939.</title>
        <authorList>
            <consortium name="The Broad Institute Genomics Platform"/>
            <person name="Earl A."/>
            <person name="Ward D."/>
            <person name="Feldgarden M."/>
            <person name="Gevers D."/>
            <person name="Leonetti C."/>
            <person name="Blanton J.M."/>
            <person name="Dewhirst F.E."/>
            <person name="Izard J."/>
            <person name="Walker B."/>
            <person name="Young S."/>
            <person name="Zeng Q."/>
            <person name="Gargeya S."/>
            <person name="Fitzgerald M."/>
            <person name="Haas B."/>
            <person name="Abouelleil A."/>
            <person name="Allen A.W."/>
            <person name="Alvarado L."/>
            <person name="Arachchi H.M."/>
            <person name="Berlin A.M."/>
            <person name="Chapman S.B."/>
            <person name="Gainer-Dewar J."/>
            <person name="Goldberg J."/>
            <person name="Griggs A."/>
            <person name="Gujja S."/>
            <person name="Hansen M."/>
            <person name="Howarth C."/>
            <person name="Imamovic A."/>
            <person name="Ireland A."/>
            <person name="Larimer J."/>
            <person name="McCowan C."/>
            <person name="Murphy C."/>
            <person name="Pearson M."/>
            <person name="Poon T.W."/>
            <person name="Priest M."/>
            <person name="Roberts A."/>
            <person name="Saif S."/>
            <person name="Shea T."/>
            <person name="Sisk P."/>
            <person name="Sykes S."/>
            <person name="Wortman J."/>
            <person name="Nusbaum C."/>
            <person name="Birren B."/>
        </authorList>
    </citation>
    <scope>NUCLEOTIDE SEQUENCE [LARGE SCALE GENOMIC DNA]</scope>
    <source>
        <strain evidence="5 6">ATCC 51939</strain>
    </source>
</reference>
<dbReference type="Pfam" id="PF08125">
    <property type="entry name" value="Mannitol_dh_C"/>
    <property type="match status" value="1"/>
</dbReference>
<keyword evidence="6" id="KW-1185">Reference proteome</keyword>
<evidence type="ECO:0000313" key="6">
    <source>
        <dbReference type="Proteomes" id="UP000014541"/>
    </source>
</evidence>
<dbReference type="InterPro" id="IPR013328">
    <property type="entry name" value="6PGD_dom2"/>
</dbReference>
<name>S3KJB0_TREMA</name>
<dbReference type="eggNOG" id="COG0246">
    <property type="taxonomic scope" value="Bacteria"/>
</dbReference>
<dbReference type="OrthoDB" id="271711at2"/>
<dbReference type="SUPFAM" id="SSF51735">
    <property type="entry name" value="NAD(P)-binding Rossmann-fold domains"/>
    <property type="match status" value="1"/>
</dbReference>
<evidence type="ECO:0000256" key="1">
    <source>
        <dbReference type="ARBA" id="ARBA00023002"/>
    </source>
</evidence>
<evidence type="ECO:0000259" key="4">
    <source>
        <dbReference type="Pfam" id="PF08125"/>
    </source>
</evidence>
<protein>
    <recommendedName>
        <fullName evidence="7">Mannitol-1-phosphate 5-dehydrogenase</fullName>
    </recommendedName>
</protein>
<dbReference type="HOGENOM" id="CLU_036089_2_0_12"/>
<evidence type="ECO:0000256" key="2">
    <source>
        <dbReference type="ARBA" id="ARBA00023027"/>
    </source>
</evidence>
<keyword evidence="2" id="KW-0520">NAD</keyword>
<dbReference type="SUPFAM" id="SSF48179">
    <property type="entry name" value="6-phosphogluconate dehydrogenase C-terminal domain-like"/>
    <property type="match status" value="1"/>
</dbReference>
<dbReference type="Proteomes" id="UP000014541">
    <property type="component" value="Unassembled WGS sequence"/>
</dbReference>
<sequence>MNGQFVQWGGGNIGRSFIGQVFAANGYRVIFIDIDQTLIKYLQNNGSYTVETVFYGETKEIDVRGVSAINANDSLAVSVAITDADILGVSVGKNVWPHIAEPLAKAISDRFAVRPDAPLDIILAENIHHGKQFVTDLLKPLFAPNFPFDSYIGLVETSIGKMVPIQDSASLSALRAEPYDELIVDRDGFINRIPSVKQLHPVSPICAYVDRKLFVHNMGHACTAYLGFRKNKNTRLIAQVLADSSIKEQVRLTMIQAMDILVSMYPKVFDRSSLKTYIDDLLFRFCNYSLGDTVFRVGKDLARKLRFDDRFFGGILAAEERGLDWSLLREAYISAFSFCCEGPDGKLYEPDRLFLNLLNETKFEQKVYFASCWEKSGLPLDLYERINVKFMPLLD</sequence>
<gene>
    <name evidence="5" type="ORF">HMPREF9194_00318</name>
</gene>
<proteinExistence type="predicted"/>
<evidence type="ECO:0000259" key="3">
    <source>
        <dbReference type="Pfam" id="PF01232"/>
    </source>
</evidence>
<dbReference type="AlphaFoldDB" id="S3KJB0"/>